<evidence type="ECO:0000259" key="4">
    <source>
        <dbReference type="PROSITE" id="PS51007"/>
    </source>
</evidence>
<reference evidence="6" key="1">
    <citation type="journal article" date="2019" name="Int. J. Syst. Evol. Microbiol.">
        <title>The Global Catalogue of Microorganisms (GCM) 10K type strain sequencing project: providing services to taxonomists for standard genome sequencing and annotation.</title>
        <authorList>
            <consortium name="The Broad Institute Genomics Platform"/>
            <consortium name="The Broad Institute Genome Sequencing Center for Infectious Disease"/>
            <person name="Wu L."/>
            <person name="Ma J."/>
        </authorList>
    </citation>
    <scope>NUCLEOTIDE SEQUENCE [LARGE SCALE GENOMIC DNA]</scope>
    <source>
        <strain evidence="6">KCTC 42587</strain>
    </source>
</reference>
<dbReference type="SMART" id="SM01235">
    <property type="entry name" value="Haem_bd"/>
    <property type="match status" value="1"/>
</dbReference>
<sequence>MKNTNLKTKYKIALVLLLVLILIQFFGPAKNNEGVESFEPFLAETNPPENVKTILKASCFDCHSNHTNYPWYGTITPVNYWLDADIMAGKKQFNVSLWPGYSNKKKDYKLKALMRVMDFRKMPLKSYANFHESANLSDEEIASVVNWANNMRIVYSINSIPQ</sequence>
<dbReference type="Proteomes" id="UP001597472">
    <property type="component" value="Unassembled WGS sequence"/>
</dbReference>
<name>A0ABW5KRN5_9FLAO</name>
<dbReference type="InterPro" id="IPR025992">
    <property type="entry name" value="Haem-bd"/>
</dbReference>
<accession>A0ABW5KRN5</accession>
<keyword evidence="6" id="KW-1185">Reference proteome</keyword>
<dbReference type="Pfam" id="PF14376">
    <property type="entry name" value="Haem_bd"/>
    <property type="match status" value="1"/>
</dbReference>
<dbReference type="PROSITE" id="PS51007">
    <property type="entry name" value="CYTC"/>
    <property type="match status" value="1"/>
</dbReference>
<evidence type="ECO:0000313" key="6">
    <source>
        <dbReference type="Proteomes" id="UP001597472"/>
    </source>
</evidence>
<gene>
    <name evidence="5" type="ORF">ACFSQP_04240</name>
</gene>
<evidence type="ECO:0000256" key="2">
    <source>
        <dbReference type="ARBA" id="ARBA00023004"/>
    </source>
</evidence>
<evidence type="ECO:0000256" key="3">
    <source>
        <dbReference type="PROSITE-ProRule" id="PRU00433"/>
    </source>
</evidence>
<keyword evidence="3" id="KW-0349">Heme</keyword>
<keyword evidence="2 3" id="KW-0408">Iron</keyword>
<dbReference type="RefSeq" id="WP_376892034.1">
    <property type="nucleotide sequence ID" value="NZ_JBHULS010000001.1"/>
</dbReference>
<comment type="caution">
    <text evidence="5">The sequence shown here is derived from an EMBL/GenBank/DDBJ whole genome shotgun (WGS) entry which is preliminary data.</text>
</comment>
<proteinExistence type="predicted"/>
<protein>
    <submittedName>
        <fullName evidence="5">Heme-binding domain-containing protein</fullName>
    </submittedName>
</protein>
<dbReference type="InterPro" id="IPR009056">
    <property type="entry name" value="Cyt_c-like_dom"/>
</dbReference>
<organism evidence="5 6">
    <name type="scientific">Bizionia sediminis</name>
    <dbReference type="NCBI Taxonomy" id="1737064"/>
    <lineage>
        <taxon>Bacteria</taxon>
        <taxon>Pseudomonadati</taxon>
        <taxon>Bacteroidota</taxon>
        <taxon>Flavobacteriia</taxon>
        <taxon>Flavobacteriales</taxon>
        <taxon>Flavobacteriaceae</taxon>
        <taxon>Bizionia</taxon>
    </lineage>
</organism>
<keyword evidence="1 3" id="KW-0479">Metal-binding</keyword>
<dbReference type="EMBL" id="JBHULS010000001">
    <property type="protein sequence ID" value="MFD2551019.1"/>
    <property type="molecule type" value="Genomic_DNA"/>
</dbReference>
<evidence type="ECO:0000256" key="1">
    <source>
        <dbReference type="ARBA" id="ARBA00022723"/>
    </source>
</evidence>
<evidence type="ECO:0000313" key="5">
    <source>
        <dbReference type="EMBL" id="MFD2551019.1"/>
    </source>
</evidence>
<feature type="domain" description="Cytochrome c" evidence="4">
    <location>
        <begin position="29"/>
        <end position="152"/>
    </location>
</feature>